<evidence type="ECO:0000259" key="3">
    <source>
        <dbReference type="Pfam" id="PF07885"/>
    </source>
</evidence>
<evidence type="ECO:0000313" key="4">
    <source>
        <dbReference type="EMBL" id="CBY35429.1"/>
    </source>
</evidence>
<feature type="transmembrane region" description="Helical" evidence="2">
    <location>
        <begin position="41"/>
        <end position="60"/>
    </location>
</feature>
<feature type="region of interest" description="Disordered" evidence="1">
    <location>
        <begin position="273"/>
        <end position="354"/>
    </location>
</feature>
<dbReference type="GO" id="GO:0016020">
    <property type="term" value="C:membrane"/>
    <property type="evidence" value="ECO:0007669"/>
    <property type="project" value="InterPro"/>
</dbReference>
<dbReference type="GO" id="GO:0016286">
    <property type="term" value="F:small conductance calcium-activated potassium channel activity"/>
    <property type="evidence" value="ECO:0007669"/>
    <property type="project" value="InterPro"/>
</dbReference>
<dbReference type="PANTHER" id="PTHR10153">
    <property type="entry name" value="SMALL CONDUCTANCE CALCIUM-ACTIVATED POTASSIUM CHANNEL"/>
    <property type="match status" value="1"/>
</dbReference>
<keyword evidence="2" id="KW-0812">Transmembrane</keyword>
<gene>
    <name evidence="4" type="ORF">GSOID_T00027240001</name>
</gene>
<keyword evidence="2" id="KW-1133">Transmembrane helix</keyword>
<dbReference type="Pfam" id="PF07885">
    <property type="entry name" value="Ion_trans_2"/>
    <property type="match status" value="1"/>
</dbReference>
<feature type="compositionally biased region" description="Basic and acidic residues" evidence="1">
    <location>
        <begin position="324"/>
        <end position="333"/>
    </location>
</feature>
<feature type="domain" description="Potassium channel" evidence="3">
    <location>
        <begin position="46"/>
        <end position="122"/>
    </location>
</feature>
<feature type="transmembrane region" description="Helical" evidence="2">
    <location>
        <begin position="98"/>
        <end position="124"/>
    </location>
</feature>
<sequence length="463" mass="53286">MREHHPMRYHRMTEILKTVASVKLSSTFLLKSYFLKKPLPMLMALYLFNVFAVGYIVFALERLRGKCMDYTDVVWMMGVTITNLGFGDFTPCFWLSRIIISLLSLLGIFQTALIVGVLSDTLVIPPDEKRILASVEKQRADQIRRHAAAKLIQATWLHYRQQKDRDNEPRNGISRRMTFTRYRLRRHAHKSYVDALWQWRRVKTSTETVGQSLEKEFLVDDTAITTTYISRKLDALEKMVRKGGSSTPVNENNTKLKWLSAGRNALNSKFKAKPKNVNGKIKDKSALCSEAPSKKGSIRKKPHSPVSLMDKLKSLKTNQVESTNEDHSQRHPETISSEISSPEMSRDQERRERQQSNIILQDHLIGKLSNQVKGLEEKQEVVKQEISSIKSLLAALKEVATESTIDSAETFSSNPESDQDRLQTAFQKALRRMLRSFFNHFLNNFCHTIMFFLNNDLSLEKSM</sequence>
<dbReference type="SUPFAM" id="SSF81324">
    <property type="entry name" value="Voltage-gated potassium channels"/>
    <property type="match status" value="1"/>
</dbReference>
<evidence type="ECO:0000256" key="1">
    <source>
        <dbReference type="SAM" id="MobiDB-lite"/>
    </source>
</evidence>
<organism evidence="4">
    <name type="scientific">Oikopleura dioica</name>
    <name type="common">Tunicate</name>
    <dbReference type="NCBI Taxonomy" id="34765"/>
    <lineage>
        <taxon>Eukaryota</taxon>
        <taxon>Metazoa</taxon>
        <taxon>Chordata</taxon>
        <taxon>Tunicata</taxon>
        <taxon>Appendicularia</taxon>
        <taxon>Copelata</taxon>
        <taxon>Oikopleuridae</taxon>
        <taxon>Oikopleura</taxon>
    </lineage>
</organism>
<protein>
    <recommendedName>
        <fullName evidence="3">Potassium channel domain-containing protein</fullName>
    </recommendedName>
</protein>
<dbReference type="InterPro" id="IPR013099">
    <property type="entry name" value="K_chnl_dom"/>
</dbReference>
<accession>E4YIW8</accession>
<dbReference type="EMBL" id="FN654627">
    <property type="protein sequence ID" value="CBY35429.1"/>
    <property type="molecule type" value="Genomic_DNA"/>
</dbReference>
<keyword evidence="2" id="KW-0472">Membrane</keyword>
<dbReference type="Gene3D" id="1.10.287.70">
    <property type="match status" value="1"/>
</dbReference>
<feature type="compositionally biased region" description="Low complexity" evidence="1">
    <location>
        <begin position="334"/>
        <end position="343"/>
    </location>
</feature>
<feature type="compositionally biased region" description="Basic and acidic residues" evidence="1">
    <location>
        <begin position="344"/>
        <end position="354"/>
    </location>
</feature>
<dbReference type="Proteomes" id="UP000011014">
    <property type="component" value="Unassembled WGS sequence"/>
</dbReference>
<feature type="transmembrane region" description="Helical" evidence="2">
    <location>
        <begin position="67"/>
        <end position="86"/>
    </location>
</feature>
<dbReference type="InterPro" id="IPR015449">
    <property type="entry name" value="K_chnl_Ca-activ_SK"/>
</dbReference>
<reference evidence="4" key="1">
    <citation type="journal article" date="2010" name="Science">
        <title>Plasticity of animal genome architecture unmasked by rapid evolution of a pelagic tunicate.</title>
        <authorList>
            <person name="Denoeud F."/>
            <person name="Henriet S."/>
            <person name="Mungpakdee S."/>
            <person name="Aury J.M."/>
            <person name="Da Silva C."/>
            <person name="Brinkmann H."/>
            <person name="Mikhaleva J."/>
            <person name="Olsen L.C."/>
            <person name="Jubin C."/>
            <person name="Canestro C."/>
            <person name="Bouquet J.M."/>
            <person name="Danks G."/>
            <person name="Poulain J."/>
            <person name="Campsteijn C."/>
            <person name="Adamski M."/>
            <person name="Cross I."/>
            <person name="Yadetie F."/>
            <person name="Muffato M."/>
            <person name="Louis A."/>
            <person name="Butcher S."/>
            <person name="Tsagkogeorga G."/>
            <person name="Konrad A."/>
            <person name="Singh S."/>
            <person name="Jensen M.F."/>
            <person name="Cong E.H."/>
            <person name="Eikeseth-Otteraa H."/>
            <person name="Noel B."/>
            <person name="Anthouard V."/>
            <person name="Porcel B.M."/>
            <person name="Kachouri-Lafond R."/>
            <person name="Nishino A."/>
            <person name="Ugolini M."/>
            <person name="Chourrout P."/>
            <person name="Nishida H."/>
            <person name="Aasland R."/>
            <person name="Huzurbazar S."/>
            <person name="Westhof E."/>
            <person name="Delsuc F."/>
            <person name="Lehrach H."/>
            <person name="Reinhardt R."/>
            <person name="Weissenbach J."/>
            <person name="Roy S.W."/>
            <person name="Artiguenave F."/>
            <person name="Postlethwait J.H."/>
            <person name="Manak J.R."/>
            <person name="Thompson E.M."/>
            <person name="Jaillon O."/>
            <person name="Du Pasquier L."/>
            <person name="Boudinot P."/>
            <person name="Liberles D.A."/>
            <person name="Volff J.N."/>
            <person name="Philippe H."/>
            <person name="Lenhard B."/>
            <person name="Roest Crollius H."/>
            <person name="Wincker P."/>
            <person name="Chourrout D."/>
        </authorList>
    </citation>
    <scope>NUCLEOTIDE SEQUENCE [LARGE SCALE GENOMIC DNA]</scope>
</reference>
<name>E4YIW8_OIKDI</name>
<proteinExistence type="predicted"/>
<dbReference type="AlphaFoldDB" id="E4YIW8"/>
<evidence type="ECO:0000256" key="2">
    <source>
        <dbReference type="SAM" id="Phobius"/>
    </source>
</evidence>